<protein>
    <submittedName>
        <fullName evidence="2">Uncharacterized protein</fullName>
    </submittedName>
</protein>
<accession>A0A5C3MPC8</accession>
<sequence length="88" mass="9470">MDNIGSLLSHAWLLLDGDAVVFGRNCCSITEHVAILMASMFFILLSLAVLSWVVGQRSDIRSARGCPCLAPCGLPHCAAAQRACRLRV</sequence>
<dbReference type="Proteomes" id="UP000305948">
    <property type="component" value="Unassembled WGS sequence"/>
</dbReference>
<dbReference type="EMBL" id="ML213535">
    <property type="protein sequence ID" value="TFK45888.1"/>
    <property type="molecule type" value="Genomic_DNA"/>
</dbReference>
<evidence type="ECO:0000256" key="1">
    <source>
        <dbReference type="SAM" id="Phobius"/>
    </source>
</evidence>
<name>A0A5C3MPC8_9AGAM</name>
<evidence type="ECO:0000313" key="2">
    <source>
        <dbReference type="EMBL" id="TFK45888.1"/>
    </source>
</evidence>
<feature type="transmembrane region" description="Helical" evidence="1">
    <location>
        <begin position="33"/>
        <end position="54"/>
    </location>
</feature>
<dbReference type="AlphaFoldDB" id="A0A5C3MPC8"/>
<evidence type="ECO:0000313" key="3">
    <source>
        <dbReference type="Proteomes" id="UP000305948"/>
    </source>
</evidence>
<reference evidence="2 3" key="1">
    <citation type="journal article" date="2019" name="Nat. Ecol. Evol.">
        <title>Megaphylogeny resolves global patterns of mushroom evolution.</title>
        <authorList>
            <person name="Varga T."/>
            <person name="Krizsan K."/>
            <person name="Foldi C."/>
            <person name="Dima B."/>
            <person name="Sanchez-Garcia M."/>
            <person name="Sanchez-Ramirez S."/>
            <person name="Szollosi G.J."/>
            <person name="Szarkandi J.G."/>
            <person name="Papp V."/>
            <person name="Albert L."/>
            <person name="Andreopoulos W."/>
            <person name="Angelini C."/>
            <person name="Antonin V."/>
            <person name="Barry K.W."/>
            <person name="Bougher N.L."/>
            <person name="Buchanan P."/>
            <person name="Buyck B."/>
            <person name="Bense V."/>
            <person name="Catcheside P."/>
            <person name="Chovatia M."/>
            <person name="Cooper J."/>
            <person name="Damon W."/>
            <person name="Desjardin D."/>
            <person name="Finy P."/>
            <person name="Geml J."/>
            <person name="Haridas S."/>
            <person name="Hughes K."/>
            <person name="Justo A."/>
            <person name="Karasinski D."/>
            <person name="Kautmanova I."/>
            <person name="Kiss B."/>
            <person name="Kocsube S."/>
            <person name="Kotiranta H."/>
            <person name="LaButti K.M."/>
            <person name="Lechner B.E."/>
            <person name="Liimatainen K."/>
            <person name="Lipzen A."/>
            <person name="Lukacs Z."/>
            <person name="Mihaltcheva S."/>
            <person name="Morgado L.N."/>
            <person name="Niskanen T."/>
            <person name="Noordeloos M.E."/>
            <person name="Ohm R.A."/>
            <person name="Ortiz-Santana B."/>
            <person name="Ovrebo C."/>
            <person name="Racz N."/>
            <person name="Riley R."/>
            <person name="Savchenko A."/>
            <person name="Shiryaev A."/>
            <person name="Soop K."/>
            <person name="Spirin V."/>
            <person name="Szebenyi C."/>
            <person name="Tomsovsky M."/>
            <person name="Tulloss R.E."/>
            <person name="Uehling J."/>
            <person name="Grigoriev I.V."/>
            <person name="Vagvolgyi C."/>
            <person name="Papp T."/>
            <person name="Martin F.M."/>
            <person name="Miettinen O."/>
            <person name="Hibbett D.S."/>
            <person name="Nagy L.G."/>
        </authorList>
    </citation>
    <scope>NUCLEOTIDE SEQUENCE [LARGE SCALE GENOMIC DNA]</scope>
    <source>
        <strain evidence="2 3">OMC1185</strain>
    </source>
</reference>
<keyword evidence="1" id="KW-0472">Membrane</keyword>
<proteinExistence type="predicted"/>
<keyword evidence="3" id="KW-1185">Reference proteome</keyword>
<gene>
    <name evidence="2" type="ORF">OE88DRAFT_1069426</name>
</gene>
<keyword evidence="1" id="KW-0812">Transmembrane</keyword>
<keyword evidence="1" id="KW-1133">Transmembrane helix</keyword>
<organism evidence="2 3">
    <name type="scientific">Heliocybe sulcata</name>
    <dbReference type="NCBI Taxonomy" id="5364"/>
    <lineage>
        <taxon>Eukaryota</taxon>
        <taxon>Fungi</taxon>
        <taxon>Dikarya</taxon>
        <taxon>Basidiomycota</taxon>
        <taxon>Agaricomycotina</taxon>
        <taxon>Agaricomycetes</taxon>
        <taxon>Gloeophyllales</taxon>
        <taxon>Gloeophyllaceae</taxon>
        <taxon>Heliocybe</taxon>
    </lineage>
</organism>